<dbReference type="RefSeq" id="WP_175351682.1">
    <property type="nucleotide sequence ID" value="NZ_BAAAWQ010000001.1"/>
</dbReference>
<sequence length="64" mass="7634">MPIFRPLPDAPQFNIDGTDEDDAVLDAWLEGATLAEWYESQRTGIVTLSMRVKWWWRRTRRVLR</sequence>
<gene>
    <name evidence="1" type="ORF">FHW23_001732</name>
    <name evidence="2" type="ORF">HP507_10255</name>
</gene>
<dbReference type="AlphaFoldDB" id="A0AAW3T5H4"/>
<name>A0AAW3T5H4_9MICO</name>
<evidence type="ECO:0000313" key="4">
    <source>
        <dbReference type="Proteomes" id="UP000590225"/>
    </source>
</evidence>
<comment type="caution">
    <text evidence="1">The sequence shown here is derived from an EMBL/GenBank/DDBJ whole genome shotgun (WGS) entry which is preliminary data.</text>
</comment>
<keyword evidence="3" id="KW-1185">Reference proteome</keyword>
<reference evidence="1 4" key="2">
    <citation type="submission" date="2020-07" db="EMBL/GenBank/DDBJ databases">
        <title>Above-ground endophytic microbial communities from plants in different locations in the United States.</title>
        <authorList>
            <person name="Frank C."/>
        </authorList>
    </citation>
    <scope>NUCLEOTIDE SEQUENCE [LARGE SCALE GENOMIC DNA]</scope>
    <source>
        <strain evidence="1 4">WPL5_2</strain>
    </source>
</reference>
<organism evidence="1 4">
    <name type="scientific">Curtobacterium pusillum</name>
    <dbReference type="NCBI Taxonomy" id="69373"/>
    <lineage>
        <taxon>Bacteria</taxon>
        <taxon>Bacillati</taxon>
        <taxon>Actinomycetota</taxon>
        <taxon>Actinomycetes</taxon>
        <taxon>Micrococcales</taxon>
        <taxon>Microbacteriaceae</taxon>
        <taxon>Curtobacterium</taxon>
    </lineage>
</organism>
<reference evidence="2 3" key="1">
    <citation type="submission" date="2020-05" db="EMBL/GenBank/DDBJ databases">
        <title>Genome Sequencing of Type Strains.</title>
        <authorList>
            <person name="Lemaire J.F."/>
            <person name="Inderbitzin P."/>
            <person name="Gregorio O.A."/>
            <person name="Collins S.B."/>
            <person name="Wespe N."/>
            <person name="Knight-Connoni V."/>
        </authorList>
    </citation>
    <scope>NUCLEOTIDE SEQUENCE [LARGE SCALE GENOMIC DNA]</scope>
    <source>
        <strain evidence="2 3">ATCC 19096</strain>
    </source>
</reference>
<dbReference type="EMBL" id="JABMCE010000077">
    <property type="protein sequence ID" value="NUU14211.1"/>
    <property type="molecule type" value="Genomic_DNA"/>
</dbReference>
<evidence type="ECO:0000313" key="2">
    <source>
        <dbReference type="EMBL" id="NUU14211.1"/>
    </source>
</evidence>
<evidence type="ECO:0000313" key="3">
    <source>
        <dbReference type="Proteomes" id="UP000573001"/>
    </source>
</evidence>
<dbReference type="Proteomes" id="UP000573001">
    <property type="component" value="Unassembled WGS sequence"/>
</dbReference>
<proteinExistence type="predicted"/>
<dbReference type="EMBL" id="JACGXP010000002">
    <property type="protein sequence ID" value="MBA8990486.1"/>
    <property type="molecule type" value="Genomic_DNA"/>
</dbReference>
<protein>
    <submittedName>
        <fullName evidence="1">Uncharacterized protein</fullName>
    </submittedName>
</protein>
<accession>A0AAW3T5H4</accession>
<dbReference type="Proteomes" id="UP000590225">
    <property type="component" value="Unassembled WGS sequence"/>
</dbReference>
<evidence type="ECO:0000313" key="1">
    <source>
        <dbReference type="EMBL" id="MBA8990486.1"/>
    </source>
</evidence>